<comment type="function">
    <text evidence="1">Involved in pre-25S rRNA processing.</text>
</comment>
<dbReference type="GO" id="GO:0005730">
    <property type="term" value="C:nucleolus"/>
    <property type="evidence" value="ECO:0007669"/>
    <property type="project" value="UniProtKB-SubCell"/>
</dbReference>
<evidence type="ECO:0000313" key="11">
    <source>
        <dbReference type="Proteomes" id="UP000830671"/>
    </source>
</evidence>
<dbReference type="GO" id="GO:0019843">
    <property type="term" value="F:rRNA binding"/>
    <property type="evidence" value="ECO:0007669"/>
    <property type="project" value="TreeGrafter"/>
</dbReference>
<protein>
    <recommendedName>
        <fullName evidence="4">Nucleolar protein 12</fullName>
    </recommendedName>
</protein>
<evidence type="ECO:0000256" key="5">
    <source>
        <dbReference type="ARBA" id="ARBA00022884"/>
    </source>
</evidence>
<evidence type="ECO:0000313" key="10">
    <source>
        <dbReference type="EMBL" id="UQC86710.1"/>
    </source>
</evidence>
<dbReference type="AlphaFoldDB" id="A0A9Q8T0U4"/>
<dbReference type="Gene3D" id="3.30.70.330">
    <property type="match status" value="2"/>
</dbReference>
<keyword evidence="11" id="KW-1185">Reference proteome</keyword>
<evidence type="ECO:0000256" key="7">
    <source>
        <dbReference type="PROSITE-ProRule" id="PRU00176"/>
    </source>
</evidence>
<feature type="compositionally biased region" description="Low complexity" evidence="8">
    <location>
        <begin position="438"/>
        <end position="449"/>
    </location>
</feature>
<sequence length="609" mass="67228">MGKSSKLTASGKAIDPTLDALFASSAGPVKAPEKSRYSEAPPPKAKAAPGASDDDEELPDADDEELSELGSDEEIDLEHIADSEEEEVSEPAAKPKKERKRKRVEDDIEGKYLSKLAEAEEKEIHAEKRSKKESKDTEEDEEAASETSSEGESAGEGEEDEEEEEEEEEQEDSDDDAVPVHESVAAESKAKTKDTELEKASRTVFLSNVASEAIDNKTAKRALEAHLTSVLDKDAKPPQKIESIRFRSIAFSGGGLPKRAAYITKSLMNETTKSANAYVVFSTPAAARKVCAELNGTIVLDRHLRVDSVAHPAPTDHRRCVFVGNLGFIDDETILATNEEGETVQKKRTKVPADIEEGLWRTFGKHAGKVENVRVVRDPKTRVGKGFAYVQFYDGNHVESALLLDGKKYPPMLPRIMRVTRAKAPHKTALAMERTNKARAAQADASRGAPGSTKYKAKITPEQQSLAGRSSRLLGRQGARREQRRGREFEDRKPRAPGNGSGAIPKDEMKKPEDFIFEGRRASAKDGRPKDLKFNKRSKPLNKGGVKKSKPTGRGAKRAADCMKYQKATLDSHIKYCFATNSTYVRHTLQLQHRITTCKVIWKNTSIYK</sequence>
<proteinExistence type="inferred from homology"/>
<evidence type="ECO:0000256" key="8">
    <source>
        <dbReference type="SAM" id="MobiDB-lite"/>
    </source>
</evidence>
<keyword evidence="6" id="KW-0539">Nucleus</keyword>
<dbReference type="KEGG" id="clup:CLUP02_12212"/>
<dbReference type="InterPro" id="IPR035979">
    <property type="entry name" value="RBD_domain_sf"/>
</dbReference>
<organism evidence="10 11">
    <name type="scientific">Colletotrichum lupini</name>
    <dbReference type="NCBI Taxonomy" id="145971"/>
    <lineage>
        <taxon>Eukaryota</taxon>
        <taxon>Fungi</taxon>
        <taxon>Dikarya</taxon>
        <taxon>Ascomycota</taxon>
        <taxon>Pezizomycotina</taxon>
        <taxon>Sordariomycetes</taxon>
        <taxon>Hypocreomycetidae</taxon>
        <taxon>Glomerellales</taxon>
        <taxon>Glomerellaceae</taxon>
        <taxon>Colletotrichum</taxon>
        <taxon>Colletotrichum acutatum species complex</taxon>
    </lineage>
</organism>
<evidence type="ECO:0000256" key="4">
    <source>
        <dbReference type="ARBA" id="ARBA00015520"/>
    </source>
</evidence>
<name>A0A9Q8T0U4_9PEZI</name>
<dbReference type="PANTHER" id="PTHR23236">
    <property type="entry name" value="EUKARYOTIC TRANSLATION INITIATION FACTOR 4B/4H"/>
    <property type="match status" value="1"/>
</dbReference>
<comment type="similarity">
    <text evidence="3">Belongs to the RRM RBM34 family.</text>
</comment>
<dbReference type="PROSITE" id="PS50102">
    <property type="entry name" value="RRM"/>
    <property type="match status" value="1"/>
</dbReference>
<evidence type="ECO:0000256" key="2">
    <source>
        <dbReference type="ARBA" id="ARBA00004604"/>
    </source>
</evidence>
<accession>A0A9Q8T0U4</accession>
<dbReference type="Proteomes" id="UP000830671">
    <property type="component" value="Chromosome 6"/>
</dbReference>
<dbReference type="EMBL" id="CP019478">
    <property type="protein sequence ID" value="UQC86710.1"/>
    <property type="molecule type" value="Genomic_DNA"/>
</dbReference>
<feature type="compositionally biased region" description="Basic and acidic residues" evidence="8">
    <location>
        <begin position="103"/>
        <end position="127"/>
    </location>
</feature>
<dbReference type="Pfam" id="PF00076">
    <property type="entry name" value="RRM_1"/>
    <property type="match status" value="1"/>
</dbReference>
<dbReference type="SMART" id="SM00360">
    <property type="entry name" value="RRM"/>
    <property type="match status" value="2"/>
</dbReference>
<feature type="compositionally biased region" description="Basic and acidic residues" evidence="8">
    <location>
        <begin position="505"/>
        <end position="534"/>
    </location>
</feature>
<dbReference type="RefSeq" id="XP_049148321.1">
    <property type="nucleotide sequence ID" value="XM_049291176.1"/>
</dbReference>
<keyword evidence="5 7" id="KW-0694">RNA-binding</keyword>
<feature type="compositionally biased region" description="Acidic residues" evidence="8">
    <location>
        <begin position="153"/>
        <end position="177"/>
    </location>
</feature>
<feature type="region of interest" description="Disordered" evidence="8">
    <location>
        <begin position="435"/>
        <end position="558"/>
    </location>
</feature>
<dbReference type="PANTHER" id="PTHR23236:SF25">
    <property type="entry name" value="RNA-BINDING PROTEIN 34"/>
    <property type="match status" value="1"/>
</dbReference>
<gene>
    <name evidence="10" type="ORF">CLUP02_12212</name>
</gene>
<dbReference type="SUPFAM" id="SSF54928">
    <property type="entry name" value="RNA-binding domain, RBD"/>
    <property type="match status" value="2"/>
</dbReference>
<comment type="subcellular location">
    <subcellularLocation>
        <location evidence="2">Nucleus</location>
        <location evidence="2">Nucleolus</location>
    </subcellularLocation>
</comment>
<evidence type="ECO:0000256" key="3">
    <source>
        <dbReference type="ARBA" id="ARBA00007077"/>
    </source>
</evidence>
<feature type="domain" description="RRM" evidence="9">
    <location>
        <begin position="319"/>
        <end position="424"/>
    </location>
</feature>
<feature type="compositionally biased region" description="Acidic residues" evidence="8">
    <location>
        <begin position="52"/>
        <end position="76"/>
    </location>
</feature>
<evidence type="ECO:0000259" key="9">
    <source>
        <dbReference type="PROSITE" id="PS50102"/>
    </source>
</evidence>
<reference evidence="10" key="1">
    <citation type="journal article" date="2021" name="Mol. Plant Microbe Interact.">
        <title>Complete Genome Sequence of the Plant-Pathogenic Fungus Colletotrichum lupini.</title>
        <authorList>
            <person name="Baroncelli R."/>
            <person name="Pensec F."/>
            <person name="Da Lio D."/>
            <person name="Boufleur T."/>
            <person name="Vicente I."/>
            <person name="Sarrocco S."/>
            <person name="Picot A."/>
            <person name="Baraldi E."/>
            <person name="Sukno S."/>
            <person name="Thon M."/>
            <person name="Le Floch G."/>
        </authorList>
    </citation>
    <scope>NUCLEOTIDE SEQUENCE</scope>
    <source>
        <strain evidence="10">IMI 504893</strain>
    </source>
</reference>
<dbReference type="InterPro" id="IPR012677">
    <property type="entry name" value="Nucleotide-bd_a/b_plait_sf"/>
</dbReference>
<evidence type="ECO:0000256" key="1">
    <source>
        <dbReference type="ARBA" id="ARBA00002475"/>
    </source>
</evidence>
<feature type="compositionally biased region" description="Basic and acidic residues" evidence="8">
    <location>
        <begin position="479"/>
        <end position="494"/>
    </location>
</feature>
<evidence type="ECO:0000256" key="6">
    <source>
        <dbReference type="ARBA" id="ARBA00023242"/>
    </source>
</evidence>
<dbReference type="CDD" id="cd12394">
    <property type="entry name" value="RRM1_RBM34"/>
    <property type="match status" value="1"/>
</dbReference>
<feature type="compositionally biased region" description="Basic residues" evidence="8">
    <location>
        <begin position="535"/>
        <end position="557"/>
    </location>
</feature>
<feature type="region of interest" description="Disordered" evidence="8">
    <location>
        <begin position="1"/>
        <end position="179"/>
    </location>
</feature>
<dbReference type="InterPro" id="IPR000504">
    <property type="entry name" value="RRM_dom"/>
</dbReference>
<dbReference type="GeneID" id="73346186"/>
<dbReference type="GO" id="GO:0000463">
    <property type="term" value="P:maturation of LSU-rRNA from tricistronic rRNA transcript (SSU-rRNA, 5.8S rRNA, LSU-rRNA)"/>
    <property type="evidence" value="ECO:0007669"/>
    <property type="project" value="TreeGrafter"/>
</dbReference>